<organism evidence="2 3">
    <name type="scientific">Zancudomyces culisetae</name>
    <name type="common">Gut fungus</name>
    <name type="synonym">Smittium culisetae</name>
    <dbReference type="NCBI Taxonomy" id="1213189"/>
    <lineage>
        <taxon>Eukaryota</taxon>
        <taxon>Fungi</taxon>
        <taxon>Fungi incertae sedis</taxon>
        <taxon>Zoopagomycota</taxon>
        <taxon>Kickxellomycotina</taxon>
        <taxon>Harpellomycetes</taxon>
        <taxon>Harpellales</taxon>
        <taxon>Legeriomycetaceae</taxon>
        <taxon>Zancudomyces</taxon>
    </lineage>
</organism>
<dbReference type="AlphaFoldDB" id="A0A1R1PV67"/>
<accession>A0A1R1PV67</accession>
<sequence>MKKIFNKKGWRFRSALSSASASSSNNSNDERSEHIPGANTNSTGQLIQKSNKNSQNIKKKSGTSIENAQAATISDEHYSTSTLHSETDGVDIKSRRVNGVGDCDGDSLSDSVSDSFNSSLLKKSHINNGSRHFRTGARYTKAYGNGKKTNMSEINKPSQHVYFSDSGNDDSTTLHGSSIYSSENFDGCENIDDILKFESIVRKDFYPAVPPKKHRIGPKYKFFGNAKATPKNKLDERSEGSEDDYYNRLHSGNYESRQDFETMLSKLEYNSLGNEYSTRQIARVLNSNGIQCIGGNGTKVSISRDTDLSTLDFYYVV</sequence>
<proteinExistence type="predicted"/>
<evidence type="ECO:0000313" key="3">
    <source>
        <dbReference type="Proteomes" id="UP000188320"/>
    </source>
</evidence>
<feature type="region of interest" description="Disordered" evidence="1">
    <location>
        <begin position="14"/>
        <end position="95"/>
    </location>
</feature>
<reference evidence="3" key="1">
    <citation type="submission" date="2017-01" db="EMBL/GenBank/DDBJ databases">
        <authorList>
            <person name="Wang Y."/>
            <person name="White M."/>
            <person name="Kvist S."/>
            <person name="Moncalvo J.-M."/>
        </authorList>
    </citation>
    <scope>NUCLEOTIDE SEQUENCE [LARGE SCALE GENOMIC DNA]</scope>
    <source>
        <strain evidence="3">COL-18-3</strain>
    </source>
</reference>
<protein>
    <submittedName>
        <fullName evidence="2">Uncharacterized protein</fullName>
    </submittedName>
</protein>
<feature type="compositionally biased region" description="Low complexity" evidence="1">
    <location>
        <begin position="47"/>
        <end position="56"/>
    </location>
</feature>
<keyword evidence="3" id="KW-1185">Reference proteome</keyword>
<feature type="compositionally biased region" description="Polar residues" evidence="1">
    <location>
        <begin position="62"/>
        <end position="72"/>
    </location>
</feature>
<evidence type="ECO:0000256" key="1">
    <source>
        <dbReference type="SAM" id="MobiDB-lite"/>
    </source>
</evidence>
<gene>
    <name evidence="2" type="ORF">AX774_g1623</name>
</gene>
<dbReference type="EMBL" id="LSSK01000140">
    <property type="protein sequence ID" value="OMH84844.1"/>
    <property type="molecule type" value="Genomic_DNA"/>
</dbReference>
<feature type="compositionally biased region" description="Basic and acidic residues" evidence="1">
    <location>
        <begin position="85"/>
        <end position="94"/>
    </location>
</feature>
<evidence type="ECO:0000313" key="2">
    <source>
        <dbReference type="EMBL" id="OMH84844.1"/>
    </source>
</evidence>
<dbReference type="Proteomes" id="UP000188320">
    <property type="component" value="Unassembled WGS sequence"/>
</dbReference>
<feature type="compositionally biased region" description="Low complexity" evidence="1">
    <location>
        <begin position="14"/>
        <end position="27"/>
    </location>
</feature>
<name>A0A1R1PV67_ZANCU</name>
<comment type="caution">
    <text evidence="2">The sequence shown here is derived from an EMBL/GenBank/DDBJ whole genome shotgun (WGS) entry which is preliminary data.</text>
</comment>